<feature type="chain" id="PRO_5040195935" evidence="1">
    <location>
        <begin position="17"/>
        <end position="144"/>
    </location>
</feature>
<evidence type="ECO:0000313" key="2">
    <source>
        <dbReference type="EMBL" id="KAH7243762.1"/>
    </source>
</evidence>
<keyword evidence="3" id="KW-1185">Reference proteome</keyword>
<name>A0A9P9JZR0_FUSSL</name>
<gene>
    <name evidence="2" type="ORF">B0J15DRAFT_501071</name>
</gene>
<sequence length="144" mass="15523">MLALLLLYFTITLVKGSAVHISNVRGLCTVYFNTSASCLTAEDTIYDLHDNLGKFPAKITEVHTPSGQIIQKCVGQIPPPPHGPFVRTGKAIKFTPTNNPCTPFFRGIVPCSGNVESGVSQSVTTDWTEVLSASGHVELTCIFK</sequence>
<proteinExistence type="predicted"/>
<evidence type="ECO:0000313" key="3">
    <source>
        <dbReference type="Proteomes" id="UP000736672"/>
    </source>
</evidence>
<dbReference type="EMBL" id="JAGTJS010000018">
    <property type="protein sequence ID" value="KAH7243762.1"/>
    <property type="molecule type" value="Genomic_DNA"/>
</dbReference>
<keyword evidence="1" id="KW-0732">Signal</keyword>
<protein>
    <submittedName>
        <fullName evidence="2">Uncharacterized protein</fullName>
    </submittedName>
</protein>
<feature type="non-terminal residue" evidence="2">
    <location>
        <position position="144"/>
    </location>
</feature>
<dbReference type="Proteomes" id="UP000736672">
    <property type="component" value="Unassembled WGS sequence"/>
</dbReference>
<evidence type="ECO:0000256" key="1">
    <source>
        <dbReference type="SAM" id="SignalP"/>
    </source>
</evidence>
<reference evidence="2" key="1">
    <citation type="journal article" date="2021" name="Nat. Commun.">
        <title>Genetic determinants of endophytism in the Arabidopsis root mycobiome.</title>
        <authorList>
            <person name="Mesny F."/>
            <person name="Miyauchi S."/>
            <person name="Thiergart T."/>
            <person name="Pickel B."/>
            <person name="Atanasova L."/>
            <person name="Karlsson M."/>
            <person name="Huettel B."/>
            <person name="Barry K.W."/>
            <person name="Haridas S."/>
            <person name="Chen C."/>
            <person name="Bauer D."/>
            <person name="Andreopoulos W."/>
            <person name="Pangilinan J."/>
            <person name="LaButti K."/>
            <person name="Riley R."/>
            <person name="Lipzen A."/>
            <person name="Clum A."/>
            <person name="Drula E."/>
            <person name="Henrissat B."/>
            <person name="Kohler A."/>
            <person name="Grigoriev I.V."/>
            <person name="Martin F.M."/>
            <person name="Hacquard S."/>
        </authorList>
    </citation>
    <scope>NUCLEOTIDE SEQUENCE</scope>
    <source>
        <strain evidence="2">FSSC 5 MPI-SDFR-AT-0091</strain>
    </source>
</reference>
<feature type="signal peptide" evidence="1">
    <location>
        <begin position="1"/>
        <end position="16"/>
    </location>
</feature>
<organism evidence="2 3">
    <name type="scientific">Fusarium solani</name>
    <name type="common">Filamentous fungus</name>
    <dbReference type="NCBI Taxonomy" id="169388"/>
    <lineage>
        <taxon>Eukaryota</taxon>
        <taxon>Fungi</taxon>
        <taxon>Dikarya</taxon>
        <taxon>Ascomycota</taxon>
        <taxon>Pezizomycotina</taxon>
        <taxon>Sordariomycetes</taxon>
        <taxon>Hypocreomycetidae</taxon>
        <taxon>Hypocreales</taxon>
        <taxon>Nectriaceae</taxon>
        <taxon>Fusarium</taxon>
        <taxon>Fusarium solani species complex</taxon>
    </lineage>
</organism>
<accession>A0A9P9JZR0</accession>
<dbReference type="AlphaFoldDB" id="A0A9P9JZR0"/>
<comment type="caution">
    <text evidence="2">The sequence shown here is derived from an EMBL/GenBank/DDBJ whole genome shotgun (WGS) entry which is preliminary data.</text>
</comment>